<reference evidence="1" key="1">
    <citation type="journal article" date="2019" name="Environ. Microbiol.">
        <title>Fungal ecological strategies reflected in gene transcription - a case study of two litter decomposers.</title>
        <authorList>
            <person name="Barbi F."/>
            <person name="Kohler A."/>
            <person name="Barry K."/>
            <person name="Baskaran P."/>
            <person name="Daum C."/>
            <person name="Fauchery L."/>
            <person name="Ihrmark K."/>
            <person name="Kuo A."/>
            <person name="LaButti K."/>
            <person name="Lipzen A."/>
            <person name="Morin E."/>
            <person name="Grigoriev I.V."/>
            <person name="Henrissat B."/>
            <person name="Lindahl B."/>
            <person name="Martin F."/>
        </authorList>
    </citation>
    <scope>NUCLEOTIDE SEQUENCE</scope>
    <source>
        <strain evidence="1">JB14</strain>
    </source>
</reference>
<protein>
    <submittedName>
        <fullName evidence="1">Uncharacterized protein</fullName>
    </submittedName>
</protein>
<gene>
    <name evidence="1" type="ORF">BT96DRAFT_913457</name>
</gene>
<dbReference type="EMBL" id="ML769388">
    <property type="protein sequence ID" value="KAE9409297.1"/>
    <property type="molecule type" value="Genomic_DNA"/>
</dbReference>
<keyword evidence="2" id="KW-1185">Reference proteome</keyword>
<evidence type="ECO:0000313" key="2">
    <source>
        <dbReference type="Proteomes" id="UP000799118"/>
    </source>
</evidence>
<dbReference type="Proteomes" id="UP000799118">
    <property type="component" value="Unassembled WGS sequence"/>
</dbReference>
<dbReference type="OrthoDB" id="10619419at2759"/>
<evidence type="ECO:0000313" key="1">
    <source>
        <dbReference type="EMBL" id="KAE9409297.1"/>
    </source>
</evidence>
<sequence length="180" mass="20242">MLDVVSALRESFSLPLSVTDRMVIDLQNAINARIHASILHTIAVNALRRQPWQDEIETPRSTIDLERLAMERSAESLTAKAEYEECKAAVAFACTTGSVSEDLVRELVKRTHDRILIWYKYEGYDTTGYSNPFIHPRRSFGRRPLAPLNTSIQLVSESAGPAPWYFYLGGGSIPGPSRCW</sequence>
<organism evidence="1 2">
    <name type="scientific">Gymnopus androsaceus JB14</name>
    <dbReference type="NCBI Taxonomy" id="1447944"/>
    <lineage>
        <taxon>Eukaryota</taxon>
        <taxon>Fungi</taxon>
        <taxon>Dikarya</taxon>
        <taxon>Basidiomycota</taxon>
        <taxon>Agaricomycotina</taxon>
        <taxon>Agaricomycetes</taxon>
        <taxon>Agaricomycetidae</taxon>
        <taxon>Agaricales</taxon>
        <taxon>Marasmiineae</taxon>
        <taxon>Omphalotaceae</taxon>
        <taxon>Gymnopus</taxon>
    </lineage>
</organism>
<proteinExistence type="predicted"/>
<name>A0A6A4IK11_9AGAR</name>
<accession>A0A6A4IK11</accession>
<dbReference type="AlphaFoldDB" id="A0A6A4IK11"/>